<dbReference type="GO" id="GO:0080143">
    <property type="term" value="P:regulation of amino acid export"/>
    <property type="evidence" value="ECO:0007669"/>
    <property type="project" value="InterPro"/>
</dbReference>
<keyword evidence="3" id="KW-0813">Transport</keyword>
<keyword evidence="4 9" id="KW-0812">Transmembrane</keyword>
<gene>
    <name evidence="11" type="primary">LOC105060327</name>
</gene>
<protein>
    <submittedName>
        <fullName evidence="11">Protein GLUTAMINE DUMPER 1</fullName>
    </submittedName>
</protein>
<evidence type="ECO:0000256" key="9">
    <source>
        <dbReference type="SAM" id="Phobius"/>
    </source>
</evidence>
<name>A0A8N4ESG4_ELAGV</name>
<evidence type="ECO:0000256" key="1">
    <source>
        <dbReference type="ARBA" id="ARBA00004167"/>
    </source>
</evidence>
<feature type="transmembrane region" description="Helical" evidence="9">
    <location>
        <begin position="127"/>
        <end position="148"/>
    </location>
</feature>
<dbReference type="InterPro" id="IPR040359">
    <property type="entry name" value="GDU"/>
</dbReference>
<evidence type="ECO:0000256" key="6">
    <source>
        <dbReference type="ARBA" id="ARBA00022989"/>
    </source>
</evidence>
<feature type="transmembrane region" description="Helical" evidence="9">
    <location>
        <begin position="21"/>
        <end position="41"/>
    </location>
</feature>
<evidence type="ECO:0000256" key="7">
    <source>
        <dbReference type="ARBA" id="ARBA00023136"/>
    </source>
</evidence>
<dbReference type="Proteomes" id="UP000504607">
    <property type="component" value="Unplaced"/>
</dbReference>
<organism evidence="10 11">
    <name type="scientific">Elaeis guineensis var. tenera</name>
    <name type="common">Oil palm</name>
    <dbReference type="NCBI Taxonomy" id="51953"/>
    <lineage>
        <taxon>Eukaryota</taxon>
        <taxon>Viridiplantae</taxon>
        <taxon>Streptophyta</taxon>
        <taxon>Embryophyta</taxon>
        <taxon>Tracheophyta</taxon>
        <taxon>Spermatophyta</taxon>
        <taxon>Magnoliopsida</taxon>
        <taxon>Liliopsida</taxon>
        <taxon>Arecaceae</taxon>
        <taxon>Arecoideae</taxon>
        <taxon>Cocoseae</taxon>
        <taxon>Elaeidinae</taxon>
        <taxon>Elaeis</taxon>
    </lineage>
</organism>
<evidence type="ECO:0000256" key="8">
    <source>
        <dbReference type="SAM" id="MobiDB-lite"/>
    </source>
</evidence>
<comment type="subcellular location">
    <subcellularLocation>
        <location evidence="1">Membrane</location>
        <topology evidence="1">Single-pass membrane protein</topology>
    </subcellularLocation>
</comment>
<dbReference type="GeneID" id="105060327"/>
<evidence type="ECO:0000256" key="3">
    <source>
        <dbReference type="ARBA" id="ARBA00022448"/>
    </source>
</evidence>
<dbReference type="PANTHER" id="PTHR33228">
    <property type="entry name" value="PROTEIN GLUTAMINE DUMPER 4-RELATED"/>
    <property type="match status" value="1"/>
</dbReference>
<comment type="similarity">
    <text evidence="2">Belongs to the GLUTAMINE DUMPER 1 (TC 9.B.60) family.</text>
</comment>
<proteinExistence type="inferred from homology"/>
<evidence type="ECO:0000256" key="2">
    <source>
        <dbReference type="ARBA" id="ARBA00009977"/>
    </source>
</evidence>
<feature type="region of interest" description="Disordered" evidence="8">
    <location>
        <begin position="152"/>
        <end position="174"/>
    </location>
</feature>
<evidence type="ECO:0000256" key="4">
    <source>
        <dbReference type="ARBA" id="ARBA00022692"/>
    </source>
</evidence>
<keyword evidence="7 9" id="KW-0472">Membrane</keyword>
<feature type="compositionally biased region" description="Polar residues" evidence="8">
    <location>
        <begin position="194"/>
        <end position="207"/>
    </location>
</feature>
<evidence type="ECO:0000256" key="5">
    <source>
        <dbReference type="ARBA" id="ARBA00022970"/>
    </source>
</evidence>
<dbReference type="GO" id="GO:0016020">
    <property type="term" value="C:membrane"/>
    <property type="evidence" value="ECO:0007669"/>
    <property type="project" value="UniProtKB-SubCell"/>
</dbReference>
<dbReference type="GO" id="GO:0006865">
    <property type="term" value="P:amino acid transport"/>
    <property type="evidence" value="ECO:0007669"/>
    <property type="project" value="UniProtKB-KW"/>
</dbReference>
<feature type="region of interest" description="Disordered" evidence="8">
    <location>
        <begin position="194"/>
        <end position="216"/>
    </location>
</feature>
<dbReference type="OrthoDB" id="770444at2759"/>
<keyword evidence="10" id="KW-1185">Reference proteome</keyword>
<dbReference type="AlphaFoldDB" id="A0A8N4ESG4"/>
<dbReference type="PANTHER" id="PTHR33228:SF49">
    <property type="entry name" value="PROTEIN GLUTAMINE DUMPER 5"/>
    <property type="match status" value="1"/>
</dbReference>
<sequence>MRPGSTPRSTGFRLWSSPIPYIFGGLAAMMGLIAIALIVLACTRRKSPDEDSTLPCSIERPGIIPLDMEPKIVVIMAGDYNPTFLAKPLSVQHPHHPAIKERESSKMGSENLQSATGSNLWHTPIPYLFGGLGAMMVLIAIALIVLACSHRDPSTDRDPESVEKPGIHPSDMEPRILVIMAGDDKPTYLATPISSIQHAQQQPSYLPSSCEPKQDS</sequence>
<accession>A0A8N4ESG4</accession>
<keyword evidence="5" id="KW-0029">Amino-acid transport</keyword>
<reference evidence="11" key="1">
    <citation type="submission" date="2025-08" db="UniProtKB">
        <authorList>
            <consortium name="RefSeq"/>
        </authorList>
    </citation>
    <scope>IDENTIFICATION</scope>
</reference>
<keyword evidence="6 9" id="KW-1133">Transmembrane helix</keyword>
<evidence type="ECO:0000313" key="10">
    <source>
        <dbReference type="Proteomes" id="UP000504607"/>
    </source>
</evidence>
<dbReference type="RefSeq" id="XP_029116319.1">
    <property type="nucleotide sequence ID" value="XM_029260486.1"/>
</dbReference>
<evidence type="ECO:0000313" key="11">
    <source>
        <dbReference type="RefSeq" id="XP_029116319.1"/>
    </source>
</evidence>
<dbReference type="KEGG" id="egu:105060327"/>